<evidence type="ECO:0000256" key="1">
    <source>
        <dbReference type="SAM" id="MobiDB-lite"/>
    </source>
</evidence>
<feature type="region of interest" description="Disordered" evidence="1">
    <location>
        <begin position="87"/>
        <end position="170"/>
    </location>
</feature>
<name>A0A1H5Z3U0_9RHOB</name>
<protein>
    <submittedName>
        <fullName evidence="2">Uncharacterized protein</fullName>
    </submittedName>
</protein>
<gene>
    <name evidence="2" type="ORF">SAMN04488045_2376</name>
</gene>
<evidence type="ECO:0000313" key="2">
    <source>
        <dbReference type="EMBL" id="SEG30305.1"/>
    </source>
</evidence>
<feature type="compositionally biased region" description="Low complexity" evidence="1">
    <location>
        <begin position="111"/>
        <end position="145"/>
    </location>
</feature>
<accession>A0A1H5Z3U0</accession>
<dbReference type="Proteomes" id="UP000236752">
    <property type="component" value="Unassembled WGS sequence"/>
</dbReference>
<dbReference type="RefSeq" id="WP_200813214.1">
    <property type="nucleotide sequence ID" value="NZ_FNUZ01000003.1"/>
</dbReference>
<evidence type="ECO:0000313" key="3">
    <source>
        <dbReference type="Proteomes" id="UP000236752"/>
    </source>
</evidence>
<dbReference type="EMBL" id="FNUZ01000003">
    <property type="protein sequence ID" value="SEG30305.1"/>
    <property type="molecule type" value="Genomic_DNA"/>
</dbReference>
<reference evidence="2 3" key="1">
    <citation type="submission" date="2016-10" db="EMBL/GenBank/DDBJ databases">
        <authorList>
            <person name="de Groot N.N."/>
        </authorList>
    </citation>
    <scope>NUCLEOTIDE SEQUENCE [LARGE SCALE GENOMIC DNA]</scope>
    <source>
        <strain evidence="2 3">DSM 26915</strain>
    </source>
</reference>
<organism evidence="2 3">
    <name type="scientific">Thalassococcus halodurans</name>
    <dbReference type="NCBI Taxonomy" id="373675"/>
    <lineage>
        <taxon>Bacteria</taxon>
        <taxon>Pseudomonadati</taxon>
        <taxon>Pseudomonadota</taxon>
        <taxon>Alphaproteobacteria</taxon>
        <taxon>Rhodobacterales</taxon>
        <taxon>Roseobacteraceae</taxon>
        <taxon>Thalassococcus</taxon>
    </lineage>
</organism>
<proteinExistence type="predicted"/>
<sequence>MALISDILLILAAATAGIYCFVLSRRLSRFSDLDKGVGGAIAVLSAQVDDMTRNLQAAQNSAGDSSKKLLEVTERAEDASRRLELMVASLHDIPQQQAPAQSPAPAPQSPRAPVSTPDAAPAAPAAPQVAAVTPAPVTEAAVAEAVEPEEQAPEPPSDPVFTPRIRFGVA</sequence>
<dbReference type="AlphaFoldDB" id="A0A1H5Z3U0"/>
<keyword evidence="3" id="KW-1185">Reference proteome</keyword>